<dbReference type="InterPro" id="IPR003593">
    <property type="entry name" value="AAA+_ATPase"/>
</dbReference>
<dbReference type="PANTHER" id="PTHR42788:SF19">
    <property type="entry name" value="ALIPHATIC SULFONATES IMPORT ATP-BINDING PROTEIN SSUB 2"/>
    <property type="match status" value="1"/>
</dbReference>
<dbReference type="CDD" id="cd03293">
    <property type="entry name" value="ABC_NrtD_SsuB_transporters"/>
    <property type="match status" value="1"/>
</dbReference>
<dbReference type="PROSITE" id="PS50893">
    <property type="entry name" value="ABC_TRANSPORTER_2"/>
    <property type="match status" value="1"/>
</dbReference>
<evidence type="ECO:0000256" key="4">
    <source>
        <dbReference type="ARBA" id="ARBA00022840"/>
    </source>
</evidence>
<keyword evidence="7" id="KW-1185">Reference proteome</keyword>
<comment type="similarity">
    <text evidence="1">Belongs to the ABC transporter superfamily.</text>
</comment>
<evidence type="ECO:0000259" key="5">
    <source>
        <dbReference type="PROSITE" id="PS50893"/>
    </source>
</evidence>
<sequence>MAPDASPPEIVCRGLSKCFGATEVVAPCELTFAAGQTTALVGPSGCGKSTLLRLVAGLEAPSAGSVTIGGAPPGDTLRRGQLSMAFQDPSLLPWRTVRGNVTLALKLARQRKDEARIARLIDLVGLDGFAGTRPGALSGGMRQRAAIARAMVTEPAVLLLDEPFGAVDELTRQQLAEDLPPLWEARETTTLLVTHSVSEAVMLSDRVLVFSPRPAAVVADIPVALERPRRASLSSSKPFLDLTGEVSEALARGMAAAAPRLAAQ</sequence>
<reference evidence="6 7" key="1">
    <citation type="submission" date="2014-01" db="EMBL/GenBank/DDBJ databases">
        <title>Roseivivax halodurans JCM 10272 Genome Sequencing.</title>
        <authorList>
            <person name="Lai Q."/>
            <person name="Li G."/>
            <person name="Shao Z."/>
        </authorList>
    </citation>
    <scope>NUCLEOTIDE SEQUENCE [LARGE SCALE GENOMIC DNA]</scope>
    <source>
        <strain evidence="6 7">JCM 10272</strain>
    </source>
</reference>
<accession>X7EGY8</accession>
<dbReference type="STRING" id="1449350.OCH239_03465"/>
<dbReference type="Proteomes" id="UP000022447">
    <property type="component" value="Unassembled WGS sequence"/>
</dbReference>
<dbReference type="SUPFAM" id="SSF52540">
    <property type="entry name" value="P-loop containing nucleoside triphosphate hydrolases"/>
    <property type="match status" value="1"/>
</dbReference>
<organism evidence="6 7">
    <name type="scientific">Roseivivax halodurans JCM 10272</name>
    <dbReference type="NCBI Taxonomy" id="1449350"/>
    <lineage>
        <taxon>Bacteria</taxon>
        <taxon>Pseudomonadati</taxon>
        <taxon>Pseudomonadota</taxon>
        <taxon>Alphaproteobacteria</taxon>
        <taxon>Rhodobacterales</taxon>
        <taxon>Roseobacteraceae</taxon>
        <taxon>Roseivivax</taxon>
    </lineage>
</organism>
<dbReference type="Gene3D" id="3.40.50.300">
    <property type="entry name" value="P-loop containing nucleotide triphosphate hydrolases"/>
    <property type="match status" value="1"/>
</dbReference>
<keyword evidence="4" id="KW-0067">ATP-binding</keyword>
<dbReference type="PROSITE" id="PS00211">
    <property type="entry name" value="ABC_TRANSPORTER_1"/>
    <property type="match status" value="1"/>
</dbReference>
<dbReference type="GO" id="GO:0005524">
    <property type="term" value="F:ATP binding"/>
    <property type="evidence" value="ECO:0007669"/>
    <property type="project" value="UniProtKB-KW"/>
</dbReference>
<protein>
    <submittedName>
        <fullName evidence="6">Nitrate ABC transporter ATPase</fullName>
    </submittedName>
</protein>
<dbReference type="RefSeq" id="WP_037262781.1">
    <property type="nucleotide sequence ID" value="NZ_JALZ01000011.1"/>
</dbReference>
<evidence type="ECO:0000313" key="7">
    <source>
        <dbReference type="Proteomes" id="UP000022447"/>
    </source>
</evidence>
<feature type="domain" description="ABC transporter" evidence="5">
    <location>
        <begin position="10"/>
        <end position="237"/>
    </location>
</feature>
<dbReference type="Pfam" id="PF00005">
    <property type="entry name" value="ABC_tran"/>
    <property type="match status" value="1"/>
</dbReference>
<evidence type="ECO:0000256" key="1">
    <source>
        <dbReference type="ARBA" id="ARBA00005417"/>
    </source>
</evidence>
<comment type="caution">
    <text evidence="6">The sequence shown here is derived from an EMBL/GenBank/DDBJ whole genome shotgun (WGS) entry which is preliminary data.</text>
</comment>
<keyword evidence="3" id="KW-0547">Nucleotide-binding</keyword>
<dbReference type="EMBL" id="JALZ01000011">
    <property type="protein sequence ID" value="ETX14363.1"/>
    <property type="molecule type" value="Genomic_DNA"/>
</dbReference>
<dbReference type="PANTHER" id="PTHR42788">
    <property type="entry name" value="TAURINE IMPORT ATP-BINDING PROTEIN-RELATED"/>
    <property type="match status" value="1"/>
</dbReference>
<dbReference type="InterPro" id="IPR017871">
    <property type="entry name" value="ABC_transporter-like_CS"/>
</dbReference>
<dbReference type="OrthoDB" id="9802264at2"/>
<gene>
    <name evidence="6" type="ORF">OCH239_03465</name>
</gene>
<keyword evidence="2" id="KW-0813">Transport</keyword>
<proteinExistence type="inferred from homology"/>
<evidence type="ECO:0000256" key="2">
    <source>
        <dbReference type="ARBA" id="ARBA00022448"/>
    </source>
</evidence>
<dbReference type="InterPro" id="IPR027417">
    <property type="entry name" value="P-loop_NTPase"/>
</dbReference>
<dbReference type="AlphaFoldDB" id="X7EGY8"/>
<dbReference type="PATRIC" id="fig|1449350.3.peg.2433"/>
<dbReference type="InterPro" id="IPR050166">
    <property type="entry name" value="ABC_transporter_ATP-bind"/>
</dbReference>
<name>X7EGY8_9RHOB</name>
<dbReference type="eggNOG" id="COG1116">
    <property type="taxonomic scope" value="Bacteria"/>
</dbReference>
<dbReference type="InterPro" id="IPR003439">
    <property type="entry name" value="ABC_transporter-like_ATP-bd"/>
</dbReference>
<dbReference type="GO" id="GO:0016887">
    <property type="term" value="F:ATP hydrolysis activity"/>
    <property type="evidence" value="ECO:0007669"/>
    <property type="project" value="InterPro"/>
</dbReference>
<dbReference type="SMART" id="SM00382">
    <property type="entry name" value="AAA"/>
    <property type="match status" value="1"/>
</dbReference>
<evidence type="ECO:0000313" key="6">
    <source>
        <dbReference type="EMBL" id="ETX14363.1"/>
    </source>
</evidence>
<evidence type="ECO:0000256" key="3">
    <source>
        <dbReference type="ARBA" id="ARBA00022741"/>
    </source>
</evidence>